<gene>
    <name evidence="6" type="ORF">ESZ26_11715</name>
    <name evidence="7" type="ORF">ESZ27_08950</name>
</gene>
<keyword evidence="4" id="KW-0949">S-adenosyl-L-methionine</keyword>
<dbReference type="GO" id="GO:0032259">
    <property type="term" value="P:methylation"/>
    <property type="evidence" value="ECO:0007669"/>
    <property type="project" value="UniProtKB-KW"/>
</dbReference>
<dbReference type="GO" id="GO:0006364">
    <property type="term" value="P:rRNA processing"/>
    <property type="evidence" value="ECO:0007669"/>
    <property type="project" value="UniProtKB-KW"/>
</dbReference>
<evidence type="ECO:0000313" key="6">
    <source>
        <dbReference type="EMBL" id="TWX58352.1"/>
    </source>
</evidence>
<dbReference type="PANTHER" id="PTHR43042">
    <property type="entry name" value="SAM-DEPENDENT METHYLTRANSFERASE"/>
    <property type="match status" value="1"/>
</dbReference>
<dbReference type="InterPro" id="IPR019614">
    <property type="entry name" value="SAM-dep_methyl-trfase"/>
</dbReference>
<evidence type="ECO:0000313" key="7">
    <source>
        <dbReference type="EMBL" id="TWX67404.1"/>
    </source>
</evidence>
<dbReference type="AlphaFoldDB" id="A0A5C6QEH1"/>
<keyword evidence="1" id="KW-0698">rRNA processing</keyword>
<keyword evidence="8" id="KW-1185">Reference proteome</keyword>
<dbReference type="EMBL" id="VOLQ01000014">
    <property type="protein sequence ID" value="TWX67404.1"/>
    <property type="molecule type" value="Genomic_DNA"/>
</dbReference>
<evidence type="ECO:0000313" key="9">
    <source>
        <dbReference type="Proteomes" id="UP000321917"/>
    </source>
</evidence>
<dbReference type="Gene3D" id="3.30.750.80">
    <property type="entry name" value="RNA methyltransferase domain (HRMD) like"/>
    <property type="match status" value="1"/>
</dbReference>
<evidence type="ECO:0000313" key="8">
    <source>
        <dbReference type="Proteomes" id="UP000321525"/>
    </source>
</evidence>
<dbReference type="OrthoDB" id="9805492at2"/>
<feature type="domain" description="S-adenosylmethionine-dependent methyltransferase" evidence="5">
    <location>
        <begin position="49"/>
        <end position="309"/>
    </location>
</feature>
<evidence type="ECO:0000256" key="3">
    <source>
        <dbReference type="ARBA" id="ARBA00022679"/>
    </source>
</evidence>
<evidence type="ECO:0000259" key="5">
    <source>
        <dbReference type="Pfam" id="PF10672"/>
    </source>
</evidence>
<sequence>MTIKWQDLIEKAWNDRKVLNESDEFDSWRVFHGYTEGAPGVVIEKFGTMALVEFKDDIREDLDVIKDALLQCFPFTLIMAKGDQTLGLRLKNRMFSLHGDLADAPEFTKEYGVYYSLLADTMHNCGLYLDARPVRKWLANHSEGRRVLNLFSFTGSLGIAALKGNAKAAIHLDRSKALLPRIEKSYEKNGLDFGSRSFVKGDIYKHLPKAIKSGQQFEGIILDPPPTVYKSPYAEHQPKGQDFSKLVSMCSKLLSQGGWLICLFHRYDATWDESDAEIIESSGHTLKMTERFTSECDFPDDNVDRKLRVTVFEKI</sequence>
<evidence type="ECO:0000256" key="4">
    <source>
        <dbReference type="ARBA" id="ARBA00022691"/>
    </source>
</evidence>
<dbReference type="EMBL" id="VOLR01000015">
    <property type="protein sequence ID" value="TWX58352.1"/>
    <property type="molecule type" value="Genomic_DNA"/>
</dbReference>
<dbReference type="Pfam" id="PF10672">
    <property type="entry name" value="Methyltrans_SAM"/>
    <property type="match status" value="1"/>
</dbReference>
<dbReference type="Gene3D" id="3.40.50.150">
    <property type="entry name" value="Vaccinia Virus protein VP39"/>
    <property type="match status" value="1"/>
</dbReference>
<dbReference type="Proteomes" id="UP000321525">
    <property type="component" value="Unassembled WGS sequence"/>
</dbReference>
<reference evidence="7 9" key="1">
    <citation type="submission" date="2019-07" db="EMBL/GenBank/DDBJ databases">
        <title>Genomes of sea-ice associated Colwellia species.</title>
        <authorList>
            <person name="Bowman J.P."/>
        </authorList>
    </citation>
    <scope>NUCLEOTIDE SEQUENCE [LARGE SCALE GENOMIC DNA]</scope>
    <source>
        <strain evidence="6 8">ACAM 607</strain>
        <strain evidence="7 9">IC036</strain>
    </source>
</reference>
<dbReference type="InterPro" id="IPR029063">
    <property type="entry name" value="SAM-dependent_MTases_sf"/>
</dbReference>
<dbReference type="CDD" id="cd02440">
    <property type="entry name" value="AdoMet_MTases"/>
    <property type="match status" value="1"/>
</dbReference>
<dbReference type="Proteomes" id="UP000321917">
    <property type="component" value="Unassembled WGS sequence"/>
</dbReference>
<protein>
    <recommendedName>
        <fullName evidence="5">S-adenosylmethionine-dependent methyltransferase domain-containing protein</fullName>
    </recommendedName>
</protein>
<dbReference type="RefSeq" id="WP_146799699.1">
    <property type="nucleotide sequence ID" value="NZ_VOLP01000014.1"/>
</dbReference>
<keyword evidence="2" id="KW-0489">Methyltransferase</keyword>
<accession>A0A5C6QEH1</accession>
<evidence type="ECO:0000256" key="2">
    <source>
        <dbReference type="ARBA" id="ARBA00022603"/>
    </source>
</evidence>
<dbReference type="PANTHER" id="PTHR43042:SF3">
    <property type="entry name" value="RIBOSOMAL RNA LARGE SUBUNIT METHYLTRANSFERASE YWBD-RELATED"/>
    <property type="match status" value="1"/>
</dbReference>
<comment type="caution">
    <text evidence="7">The sequence shown here is derived from an EMBL/GenBank/DDBJ whole genome shotgun (WGS) entry which is preliminary data.</text>
</comment>
<proteinExistence type="predicted"/>
<name>A0A5C6QEH1_9GAMM</name>
<keyword evidence="3" id="KW-0808">Transferase</keyword>
<dbReference type="GO" id="GO:0008168">
    <property type="term" value="F:methyltransferase activity"/>
    <property type="evidence" value="ECO:0007669"/>
    <property type="project" value="UniProtKB-KW"/>
</dbReference>
<evidence type="ECO:0000256" key="1">
    <source>
        <dbReference type="ARBA" id="ARBA00022552"/>
    </source>
</evidence>
<dbReference type="SUPFAM" id="SSF53335">
    <property type="entry name" value="S-adenosyl-L-methionine-dependent methyltransferases"/>
    <property type="match status" value="1"/>
</dbReference>
<organism evidence="7 9">
    <name type="scientific">Colwellia hornerae</name>
    <dbReference type="NCBI Taxonomy" id="89402"/>
    <lineage>
        <taxon>Bacteria</taxon>
        <taxon>Pseudomonadati</taxon>
        <taxon>Pseudomonadota</taxon>
        <taxon>Gammaproteobacteria</taxon>
        <taxon>Alteromonadales</taxon>
        <taxon>Colwelliaceae</taxon>
        <taxon>Colwellia</taxon>
    </lineage>
</organism>